<evidence type="ECO:0000256" key="2">
    <source>
        <dbReference type="ARBA" id="ARBA00010157"/>
    </source>
</evidence>
<comment type="caution">
    <text evidence="9">The sequence shown here is derived from an EMBL/GenBank/DDBJ whole genome shotgun (WGS) entry which is preliminary data.</text>
</comment>
<feature type="transmembrane region" description="Helical" evidence="7">
    <location>
        <begin position="762"/>
        <end position="781"/>
    </location>
</feature>
<dbReference type="EMBL" id="RHIB01000001">
    <property type="protein sequence ID" value="RNA70240.1"/>
    <property type="molecule type" value="Genomic_DNA"/>
</dbReference>
<feature type="transmembrane region" description="Helical" evidence="7">
    <location>
        <begin position="788"/>
        <end position="815"/>
    </location>
</feature>
<dbReference type="InterPro" id="IPR004869">
    <property type="entry name" value="MMPL_dom"/>
</dbReference>
<dbReference type="Gene3D" id="1.10.287.950">
    <property type="entry name" value="Methyl-accepting chemotaxis protein"/>
    <property type="match status" value="2"/>
</dbReference>
<feature type="transmembrane region" description="Helical" evidence="7">
    <location>
        <begin position="866"/>
        <end position="885"/>
    </location>
</feature>
<dbReference type="PANTHER" id="PTHR33406:SF6">
    <property type="entry name" value="MEMBRANE PROTEIN YDGH-RELATED"/>
    <property type="match status" value="1"/>
</dbReference>
<feature type="transmembrane region" description="Helical" evidence="7">
    <location>
        <begin position="821"/>
        <end position="845"/>
    </location>
</feature>
<dbReference type="Proteomes" id="UP000278746">
    <property type="component" value="Unassembled WGS sequence"/>
</dbReference>
<dbReference type="RefSeq" id="WP_122897834.1">
    <property type="nucleotide sequence ID" value="NZ_RHIB01000001.1"/>
</dbReference>
<evidence type="ECO:0000256" key="7">
    <source>
        <dbReference type="SAM" id="Phobius"/>
    </source>
</evidence>
<feature type="transmembrane region" description="Helical" evidence="7">
    <location>
        <begin position="303"/>
        <end position="329"/>
    </location>
</feature>
<evidence type="ECO:0000256" key="5">
    <source>
        <dbReference type="ARBA" id="ARBA00022989"/>
    </source>
</evidence>
<evidence type="ECO:0000256" key="6">
    <source>
        <dbReference type="ARBA" id="ARBA00023136"/>
    </source>
</evidence>
<feature type="transmembrane region" description="Helical" evidence="7">
    <location>
        <begin position="897"/>
        <end position="922"/>
    </location>
</feature>
<organism evidence="9 10">
    <name type="scientific">Alteribacter keqinensis</name>
    <dbReference type="NCBI Taxonomy" id="2483800"/>
    <lineage>
        <taxon>Bacteria</taxon>
        <taxon>Bacillati</taxon>
        <taxon>Bacillota</taxon>
        <taxon>Bacilli</taxon>
        <taxon>Bacillales</taxon>
        <taxon>Bacillaceae</taxon>
        <taxon>Alteribacter</taxon>
    </lineage>
</organism>
<protein>
    <submittedName>
        <fullName evidence="9">MMPL family transporter</fullName>
    </submittedName>
</protein>
<dbReference type="AlphaFoldDB" id="A0A3M7TX94"/>
<keyword evidence="6 7" id="KW-0472">Membrane</keyword>
<keyword evidence="3" id="KW-1003">Cell membrane</keyword>
<reference evidence="9 10" key="1">
    <citation type="submission" date="2018-10" db="EMBL/GenBank/DDBJ databases">
        <title>Bacillus Keqinensis sp. nov., a moderately halophilic bacterium isolated from a saline-alkaline lake.</title>
        <authorList>
            <person name="Wang H."/>
        </authorList>
    </citation>
    <scope>NUCLEOTIDE SEQUENCE [LARGE SCALE GENOMIC DNA]</scope>
    <source>
        <strain evidence="9 10">KQ-3</strain>
    </source>
</reference>
<comment type="subcellular location">
    <subcellularLocation>
        <location evidence="1">Cell membrane</location>
        <topology evidence="1">Multi-pass membrane protein</topology>
    </subcellularLocation>
</comment>
<dbReference type="PROSITE" id="PS50156">
    <property type="entry name" value="SSD"/>
    <property type="match status" value="1"/>
</dbReference>
<evidence type="ECO:0000259" key="8">
    <source>
        <dbReference type="PROSITE" id="PS50156"/>
    </source>
</evidence>
<dbReference type="InterPro" id="IPR000731">
    <property type="entry name" value="SSD"/>
</dbReference>
<feature type="transmembrane region" description="Helical" evidence="7">
    <location>
        <begin position="273"/>
        <end position="297"/>
    </location>
</feature>
<sequence length="938" mass="102056">MKKLIYILPLMWIAAAVFLFLQAPNMDELVRERGQASIPEEYPSQTADQIMKENEGTTGETVLVVYRSETSLTEGELERIEETLTEVGPDIGGFQVHEVVTPFDSEESEDLLLSEDGTTILAFVQMDMDFSDVAAIRDDLAAELESPGVDTLISGSSVIEDDVIISSEEGLATTEVITVIFVLIILLLVFRSLAAPLVPLVTVGASYVVSVGIVSYLIDSFNFPVSNFTQIFIVAVLFGIGTDYCILLLNRFKAELIEEKGNRFSAMKRTFKAVGPTVFSSALTGFIGFFAIGFAGFDLYRSAMGVSIGIIVLVAAIWVWVPLAMLLLGEKLYWPSRAGLKPKPSRTWGALGRFAVFRPGWTLVLLGLLIIPAILSFDNATSFNSLDEIGSEFDSVEAFQVVEEKFGEGDMFPATVTLANDEPWDTQTWLPYIEALTRELEKIDGVKEVRSATQPNGEIVDAFRIPVIAEEVADGLNETNNGIEDIQEGLEQLAGELRESGSTEGLEELQTGSEGLAEGARDLESGLNEMEGATRSSADGARELGDGVQNIQNGLADAANALPPEIAAELETLIGGLLEIEENLSQLSSGVAELASAQNELGTGAGELAGGADEIATGQREVAEAFSDVEDGFREIADALEEINDGLGEIQEGLREMEDVLSEIASQPQNPMEGFFVPEEALASDDFNNVWDNYTTPNRLVTTIDVVFELNPYSNEAMDTIDVIEERTRMALKGTQLEGTPVAVAGLSSINRDLQTISNDDFFRTATIMLIGIFIVLVVLLKSLVMPVYILISLILTYFLSVSFTEFFFVTILGYSGITWAVPFFGFIMLMALGVDYSIFLTARFQEDIKNNVDIKETILYSMEQIGTVVLSAAVILAGTFGAMMPSGVLSLMQIGTLVLTGLLLYAVIMLPLFIPVMIVLFGEKNWWPGKRPVSVKE</sequence>
<evidence type="ECO:0000313" key="9">
    <source>
        <dbReference type="EMBL" id="RNA70240.1"/>
    </source>
</evidence>
<dbReference type="GO" id="GO:0005886">
    <property type="term" value="C:plasma membrane"/>
    <property type="evidence" value="ECO:0007669"/>
    <property type="project" value="UniProtKB-SubCell"/>
</dbReference>
<keyword evidence="4 7" id="KW-0812">Transmembrane</keyword>
<evidence type="ECO:0000256" key="1">
    <source>
        <dbReference type="ARBA" id="ARBA00004651"/>
    </source>
</evidence>
<dbReference type="SUPFAM" id="SSF82866">
    <property type="entry name" value="Multidrug efflux transporter AcrB transmembrane domain"/>
    <property type="match status" value="2"/>
</dbReference>
<feature type="transmembrane region" description="Helical" evidence="7">
    <location>
        <begin position="230"/>
        <end position="252"/>
    </location>
</feature>
<dbReference type="Pfam" id="PF03176">
    <property type="entry name" value="MMPL"/>
    <property type="match status" value="2"/>
</dbReference>
<keyword evidence="5 7" id="KW-1133">Transmembrane helix</keyword>
<feature type="transmembrane region" description="Helical" evidence="7">
    <location>
        <begin position="5"/>
        <end position="23"/>
    </location>
</feature>
<accession>A0A3M7TX94</accession>
<feature type="domain" description="SSD" evidence="8">
    <location>
        <begin position="791"/>
        <end position="921"/>
    </location>
</feature>
<keyword evidence="10" id="KW-1185">Reference proteome</keyword>
<feature type="transmembrane region" description="Helical" evidence="7">
    <location>
        <begin position="171"/>
        <end position="190"/>
    </location>
</feature>
<comment type="similarity">
    <text evidence="2">Belongs to the resistance-nodulation-cell division (RND) (TC 2.A.6) family. MmpL subfamily.</text>
</comment>
<dbReference type="PANTHER" id="PTHR33406">
    <property type="entry name" value="MEMBRANE PROTEIN MJ1562-RELATED"/>
    <property type="match status" value="1"/>
</dbReference>
<dbReference type="Gene3D" id="1.20.1640.10">
    <property type="entry name" value="Multidrug efflux transporter AcrB transmembrane domain"/>
    <property type="match status" value="2"/>
</dbReference>
<gene>
    <name evidence="9" type="ORF">EBO34_10030</name>
</gene>
<feature type="transmembrane region" description="Helical" evidence="7">
    <location>
        <begin position="350"/>
        <end position="375"/>
    </location>
</feature>
<evidence type="ECO:0000256" key="4">
    <source>
        <dbReference type="ARBA" id="ARBA00022692"/>
    </source>
</evidence>
<dbReference type="InterPro" id="IPR050545">
    <property type="entry name" value="Mycobact_MmpL"/>
</dbReference>
<proteinExistence type="inferred from homology"/>
<dbReference type="OrthoDB" id="9782006at2"/>
<name>A0A3M7TX94_9BACI</name>
<evidence type="ECO:0000256" key="3">
    <source>
        <dbReference type="ARBA" id="ARBA00022475"/>
    </source>
</evidence>
<evidence type="ECO:0000313" key="10">
    <source>
        <dbReference type="Proteomes" id="UP000278746"/>
    </source>
</evidence>
<feature type="transmembrane region" description="Helical" evidence="7">
    <location>
        <begin position="197"/>
        <end position="218"/>
    </location>
</feature>
<dbReference type="SUPFAM" id="SSF58104">
    <property type="entry name" value="Methyl-accepting chemotaxis protein (MCP) signaling domain"/>
    <property type="match status" value="1"/>
</dbReference>